<dbReference type="AlphaFoldDB" id="A0A2N1MRV8"/>
<name>A0A2N1MRV8_9GLOM</name>
<evidence type="ECO:0000313" key="2">
    <source>
        <dbReference type="Proteomes" id="UP000233469"/>
    </source>
</evidence>
<reference evidence="1 2" key="1">
    <citation type="submission" date="2016-04" db="EMBL/GenBank/DDBJ databases">
        <title>Genome analyses suggest a sexual origin of heterokaryosis in a supposedly ancient asexual fungus.</title>
        <authorList>
            <person name="Ropars J."/>
            <person name="Sedzielewska K."/>
            <person name="Noel J."/>
            <person name="Charron P."/>
            <person name="Farinelli L."/>
            <person name="Marton T."/>
            <person name="Kruger M."/>
            <person name="Pelin A."/>
            <person name="Brachmann A."/>
            <person name="Corradi N."/>
        </authorList>
    </citation>
    <scope>NUCLEOTIDE SEQUENCE [LARGE SCALE GENOMIC DNA]</scope>
    <source>
        <strain evidence="1 2">C2</strain>
    </source>
</reference>
<dbReference type="Proteomes" id="UP000233469">
    <property type="component" value="Unassembled WGS sequence"/>
</dbReference>
<organism evidence="1 2">
    <name type="scientific">Rhizophagus irregularis</name>
    <dbReference type="NCBI Taxonomy" id="588596"/>
    <lineage>
        <taxon>Eukaryota</taxon>
        <taxon>Fungi</taxon>
        <taxon>Fungi incertae sedis</taxon>
        <taxon>Mucoromycota</taxon>
        <taxon>Glomeromycotina</taxon>
        <taxon>Glomeromycetes</taxon>
        <taxon>Glomerales</taxon>
        <taxon>Glomeraceae</taxon>
        <taxon>Rhizophagus</taxon>
    </lineage>
</organism>
<dbReference type="EMBL" id="LLXL01001452">
    <property type="protein sequence ID" value="PKK64374.1"/>
    <property type="molecule type" value="Genomic_DNA"/>
</dbReference>
<comment type="caution">
    <text evidence="1">The sequence shown here is derived from an EMBL/GenBank/DDBJ whole genome shotgun (WGS) entry which is preliminary data.</text>
</comment>
<proteinExistence type="predicted"/>
<dbReference type="VEuPathDB" id="FungiDB:FUN_013561"/>
<gene>
    <name evidence="1" type="ORF">RhiirC2_787571</name>
</gene>
<protein>
    <submittedName>
        <fullName evidence="1">Uncharacterized protein</fullName>
    </submittedName>
</protein>
<evidence type="ECO:0000313" key="1">
    <source>
        <dbReference type="EMBL" id="PKK64374.1"/>
    </source>
</evidence>
<accession>A0A2N1MRV8</accession>
<sequence>MPPQIRKNEFSEMISLTAKRYREGTEDLELLFEQIHNENVGSSFEQQPLEKTVKKPPKLSSLITSNPLTVEITNTSRPVILTISSFSQNTNVINVTINYNST</sequence>
<reference evidence="1 2" key="2">
    <citation type="submission" date="2017-10" db="EMBL/GenBank/DDBJ databases">
        <title>Extensive intraspecific genome diversity in a model arbuscular mycorrhizal fungus.</title>
        <authorList>
            <person name="Chen E.C.H."/>
            <person name="Morin E."/>
            <person name="Baudet D."/>
            <person name="Noel J."/>
            <person name="Ndikumana S."/>
            <person name="Charron P."/>
            <person name="St-Onge C."/>
            <person name="Giorgi J."/>
            <person name="Grigoriev I.V."/>
            <person name="Roux C."/>
            <person name="Martin F.M."/>
            <person name="Corradi N."/>
        </authorList>
    </citation>
    <scope>NUCLEOTIDE SEQUENCE [LARGE SCALE GENOMIC DNA]</scope>
    <source>
        <strain evidence="1 2">C2</strain>
    </source>
</reference>